<keyword evidence="11 22" id="KW-0732">Signal</keyword>
<dbReference type="InParanoid" id="A0A3Q7I442"/>
<dbReference type="SUPFAM" id="SSF49899">
    <property type="entry name" value="Concanavalin A-like lectins/glucanases"/>
    <property type="match status" value="1"/>
</dbReference>
<evidence type="ECO:0000256" key="15">
    <source>
        <dbReference type="ARBA" id="ARBA00022840"/>
    </source>
</evidence>
<dbReference type="GO" id="GO:0005886">
    <property type="term" value="C:plasma membrane"/>
    <property type="evidence" value="ECO:0007669"/>
    <property type="project" value="UniProtKB-SubCell"/>
</dbReference>
<comment type="catalytic activity">
    <reaction evidence="21">
        <text>L-seryl-[protein] + ATP = O-phospho-L-seryl-[protein] + ADP + H(+)</text>
        <dbReference type="Rhea" id="RHEA:17989"/>
        <dbReference type="Rhea" id="RHEA-COMP:9863"/>
        <dbReference type="Rhea" id="RHEA-COMP:11604"/>
        <dbReference type="ChEBI" id="CHEBI:15378"/>
        <dbReference type="ChEBI" id="CHEBI:29999"/>
        <dbReference type="ChEBI" id="CHEBI:30616"/>
        <dbReference type="ChEBI" id="CHEBI:83421"/>
        <dbReference type="ChEBI" id="CHEBI:456216"/>
        <dbReference type="EC" id="2.7.11.1"/>
    </reaction>
</comment>
<evidence type="ECO:0000256" key="6">
    <source>
        <dbReference type="ARBA" id="ARBA00012513"/>
    </source>
</evidence>
<evidence type="ECO:0000256" key="14">
    <source>
        <dbReference type="ARBA" id="ARBA00022777"/>
    </source>
</evidence>
<evidence type="ECO:0000256" key="22">
    <source>
        <dbReference type="SAM" id="SignalP"/>
    </source>
</evidence>
<keyword evidence="19" id="KW-0325">Glycoprotein</keyword>
<keyword evidence="15" id="KW-0067">ATP-binding</keyword>
<evidence type="ECO:0000256" key="20">
    <source>
        <dbReference type="ARBA" id="ARBA00047899"/>
    </source>
</evidence>
<dbReference type="STRING" id="4081.A0A3Q7I442"/>
<dbReference type="PANTHER" id="PTHR32401">
    <property type="entry name" value="CONCANAVALIN A-LIKE LECTIN FAMILY PROTEIN"/>
    <property type="match status" value="1"/>
</dbReference>
<evidence type="ECO:0000256" key="21">
    <source>
        <dbReference type="ARBA" id="ARBA00048679"/>
    </source>
</evidence>
<proteinExistence type="inferred from homology"/>
<keyword evidence="16" id="KW-1133">Transmembrane helix</keyword>
<evidence type="ECO:0000256" key="12">
    <source>
        <dbReference type="ARBA" id="ARBA00022734"/>
    </source>
</evidence>
<dbReference type="Gramene" id="Solyc07g026800.1.1">
    <property type="protein sequence ID" value="Solyc07g026800.1.1.1"/>
    <property type="gene ID" value="Solyc07g026800.1"/>
</dbReference>
<keyword evidence="13" id="KW-0547">Nucleotide-binding</keyword>
<evidence type="ECO:0000256" key="19">
    <source>
        <dbReference type="ARBA" id="ARBA00023180"/>
    </source>
</evidence>
<evidence type="ECO:0000256" key="17">
    <source>
        <dbReference type="ARBA" id="ARBA00023136"/>
    </source>
</evidence>
<evidence type="ECO:0000256" key="2">
    <source>
        <dbReference type="ARBA" id="ARBA00004479"/>
    </source>
</evidence>
<evidence type="ECO:0000256" key="18">
    <source>
        <dbReference type="ARBA" id="ARBA00023170"/>
    </source>
</evidence>
<feature type="signal peptide" evidence="22">
    <location>
        <begin position="1"/>
        <end position="20"/>
    </location>
</feature>
<dbReference type="AlphaFoldDB" id="A0A3Q7I442"/>
<dbReference type="GO" id="GO:0004674">
    <property type="term" value="F:protein serine/threonine kinase activity"/>
    <property type="evidence" value="ECO:0007669"/>
    <property type="project" value="UniProtKB-KW"/>
</dbReference>
<evidence type="ECO:0000256" key="3">
    <source>
        <dbReference type="ARBA" id="ARBA00007606"/>
    </source>
</evidence>
<evidence type="ECO:0000256" key="1">
    <source>
        <dbReference type="ARBA" id="ARBA00004236"/>
    </source>
</evidence>
<dbReference type="EC" id="2.7.11.1" evidence="6"/>
<dbReference type="EnsemblPlants" id="Solyc07g026800.1.1">
    <property type="protein sequence ID" value="Solyc07g026800.1.1.1"/>
    <property type="gene ID" value="Solyc07g026800.1"/>
</dbReference>
<keyword evidence="10" id="KW-0812">Transmembrane</keyword>
<comment type="similarity">
    <text evidence="3">Belongs to the leguminous lectin family.</text>
</comment>
<dbReference type="Pfam" id="PF00139">
    <property type="entry name" value="Lectin_legB"/>
    <property type="match status" value="1"/>
</dbReference>
<keyword evidence="14" id="KW-0418">Kinase</keyword>
<evidence type="ECO:0000313" key="25">
    <source>
        <dbReference type="Proteomes" id="UP000004994"/>
    </source>
</evidence>
<comment type="subcellular location">
    <subcellularLocation>
        <location evidence="1">Cell membrane</location>
    </subcellularLocation>
    <subcellularLocation>
        <location evidence="2">Membrane</location>
        <topology evidence="2">Single-pass type I membrane protein</topology>
    </subcellularLocation>
</comment>
<dbReference type="Gene3D" id="2.60.120.200">
    <property type="match status" value="1"/>
</dbReference>
<feature type="domain" description="Legume lectin" evidence="23">
    <location>
        <begin position="24"/>
        <end position="266"/>
    </location>
</feature>
<evidence type="ECO:0000256" key="8">
    <source>
        <dbReference type="ARBA" id="ARBA00022527"/>
    </source>
</evidence>
<evidence type="ECO:0000256" key="13">
    <source>
        <dbReference type="ARBA" id="ARBA00022741"/>
    </source>
</evidence>
<evidence type="ECO:0000259" key="23">
    <source>
        <dbReference type="Pfam" id="PF00139"/>
    </source>
</evidence>
<dbReference type="InterPro" id="IPR050258">
    <property type="entry name" value="Leguminous_Lectin"/>
</dbReference>
<dbReference type="Proteomes" id="UP000004994">
    <property type="component" value="Chromosome 7"/>
</dbReference>
<comment type="similarity">
    <text evidence="5">In the C-terminal section; belongs to the protein kinase superfamily. Ser/Thr protein kinase family.</text>
</comment>
<evidence type="ECO:0000313" key="24">
    <source>
        <dbReference type="EnsemblPlants" id="Solyc07g026800.1.1.1"/>
    </source>
</evidence>
<keyword evidence="17" id="KW-0472">Membrane</keyword>
<evidence type="ECO:0000256" key="4">
    <source>
        <dbReference type="ARBA" id="ARBA00008536"/>
    </source>
</evidence>
<comment type="catalytic activity">
    <reaction evidence="20">
        <text>L-threonyl-[protein] + ATP = O-phospho-L-threonyl-[protein] + ADP + H(+)</text>
        <dbReference type="Rhea" id="RHEA:46608"/>
        <dbReference type="Rhea" id="RHEA-COMP:11060"/>
        <dbReference type="Rhea" id="RHEA-COMP:11605"/>
        <dbReference type="ChEBI" id="CHEBI:15378"/>
        <dbReference type="ChEBI" id="CHEBI:30013"/>
        <dbReference type="ChEBI" id="CHEBI:30616"/>
        <dbReference type="ChEBI" id="CHEBI:61977"/>
        <dbReference type="ChEBI" id="CHEBI:456216"/>
        <dbReference type="EC" id="2.7.11.1"/>
    </reaction>
</comment>
<dbReference type="GO" id="GO:0030246">
    <property type="term" value="F:carbohydrate binding"/>
    <property type="evidence" value="ECO:0007669"/>
    <property type="project" value="UniProtKB-KW"/>
</dbReference>
<reference evidence="24" key="1">
    <citation type="journal article" date="2012" name="Nature">
        <title>The tomato genome sequence provides insights into fleshy fruit evolution.</title>
        <authorList>
            <consortium name="Tomato Genome Consortium"/>
        </authorList>
    </citation>
    <scope>NUCLEOTIDE SEQUENCE [LARGE SCALE GENOMIC DNA]</scope>
    <source>
        <strain evidence="24">cv. Heinz 1706</strain>
    </source>
</reference>
<keyword evidence="7" id="KW-1003">Cell membrane</keyword>
<keyword evidence="9" id="KW-0808">Transferase</keyword>
<dbReference type="PaxDb" id="4081-Solyc07g026800.1.1"/>
<evidence type="ECO:0000256" key="16">
    <source>
        <dbReference type="ARBA" id="ARBA00022989"/>
    </source>
</evidence>
<feature type="chain" id="PRO_5018602746" description="non-specific serine/threonine protein kinase" evidence="22">
    <location>
        <begin position="21"/>
        <end position="302"/>
    </location>
</feature>
<evidence type="ECO:0000256" key="5">
    <source>
        <dbReference type="ARBA" id="ARBA00010217"/>
    </source>
</evidence>
<dbReference type="InterPro" id="IPR013320">
    <property type="entry name" value="ConA-like_dom_sf"/>
</dbReference>
<evidence type="ECO:0000256" key="9">
    <source>
        <dbReference type="ARBA" id="ARBA00022679"/>
    </source>
</evidence>
<keyword evidence="12" id="KW-0430">Lectin</keyword>
<evidence type="ECO:0000256" key="7">
    <source>
        <dbReference type="ARBA" id="ARBA00022475"/>
    </source>
</evidence>
<dbReference type="PANTHER" id="PTHR32401:SF50">
    <property type="entry name" value="OS07G0133000 PROTEIN"/>
    <property type="match status" value="1"/>
</dbReference>
<dbReference type="OMA" id="TFMISPT"/>
<accession>A0A3Q7I442</accession>
<comment type="similarity">
    <text evidence="4">In the N-terminal section; belongs to the leguminous lectin family.</text>
</comment>
<dbReference type="CDD" id="cd06899">
    <property type="entry name" value="lectin_legume_LecRK_Arcelin_ConA"/>
    <property type="match status" value="1"/>
</dbReference>
<protein>
    <recommendedName>
        <fullName evidence="6">non-specific serine/threonine protein kinase</fullName>
        <ecNumber evidence="6">2.7.11.1</ecNumber>
    </recommendedName>
</protein>
<reference evidence="24" key="2">
    <citation type="submission" date="2019-01" db="UniProtKB">
        <authorList>
            <consortium name="EnsemblPlants"/>
        </authorList>
    </citation>
    <scope>IDENTIFICATION</scope>
    <source>
        <strain evidence="24">cv. Heinz 1706</strain>
    </source>
</reference>
<evidence type="ECO:0000256" key="11">
    <source>
        <dbReference type="ARBA" id="ARBA00022729"/>
    </source>
</evidence>
<name>A0A3Q7I442_SOLLC</name>
<dbReference type="GO" id="GO:0005524">
    <property type="term" value="F:ATP binding"/>
    <property type="evidence" value="ECO:0007669"/>
    <property type="project" value="UniProtKB-KW"/>
</dbReference>
<keyword evidence="8" id="KW-0723">Serine/threonine-protein kinase</keyword>
<dbReference type="SMR" id="A0A3Q7I442"/>
<dbReference type="InterPro" id="IPR001220">
    <property type="entry name" value="Legume_lectin_dom"/>
</dbReference>
<sequence>MFNFLTLLCFTISLSILASSQLDEFICTKFNQPNKDKTLSGVAKISQNGFIQLTNDTSRLIGHVFYSSPFHFEPTTNASTFSLSTCFALAIVPEYLKLGGHGLAFTISPSKDFSTALPSQYLGLLNATDIGNFCNHIFAVEFDTARDFGFGNIDDNHVGININSLESNKSAAAEYFINDQNSKQDLNLKSGKFILVWVEYDYVTKLVNATLSPNSLKPKIPPLSYKFDVSLIFKENMYAGFSACTGLLASLHYILGWSFKLNGEATLLDLDFSEWRHKSLIGLSVCLSLLDFRESSSNATTP</sequence>
<evidence type="ECO:0000256" key="10">
    <source>
        <dbReference type="ARBA" id="ARBA00022692"/>
    </source>
</evidence>
<keyword evidence="25" id="KW-1185">Reference proteome</keyword>
<dbReference type="FunFam" id="2.60.120.200:FF:000086">
    <property type="entry name" value="L-type lectin-domain containing receptor kinase S.4"/>
    <property type="match status" value="1"/>
</dbReference>
<organism evidence="24">
    <name type="scientific">Solanum lycopersicum</name>
    <name type="common">Tomato</name>
    <name type="synonym">Lycopersicon esculentum</name>
    <dbReference type="NCBI Taxonomy" id="4081"/>
    <lineage>
        <taxon>Eukaryota</taxon>
        <taxon>Viridiplantae</taxon>
        <taxon>Streptophyta</taxon>
        <taxon>Embryophyta</taxon>
        <taxon>Tracheophyta</taxon>
        <taxon>Spermatophyta</taxon>
        <taxon>Magnoliopsida</taxon>
        <taxon>eudicotyledons</taxon>
        <taxon>Gunneridae</taxon>
        <taxon>Pentapetalae</taxon>
        <taxon>asterids</taxon>
        <taxon>lamiids</taxon>
        <taxon>Solanales</taxon>
        <taxon>Solanaceae</taxon>
        <taxon>Solanoideae</taxon>
        <taxon>Solaneae</taxon>
        <taxon>Solanum</taxon>
        <taxon>Solanum subgen. Lycopersicon</taxon>
    </lineage>
</organism>
<keyword evidence="18" id="KW-0675">Receptor</keyword>